<dbReference type="Gene3D" id="3.30.450.40">
    <property type="match status" value="1"/>
</dbReference>
<keyword evidence="4" id="KW-1185">Reference proteome</keyword>
<dbReference type="InterPro" id="IPR027417">
    <property type="entry name" value="P-loop_NTPase"/>
</dbReference>
<evidence type="ECO:0000313" key="3">
    <source>
        <dbReference type="EMBL" id="MCT7966751.1"/>
    </source>
</evidence>
<dbReference type="InterPro" id="IPR003018">
    <property type="entry name" value="GAF"/>
</dbReference>
<dbReference type="InterPro" id="IPR000719">
    <property type="entry name" value="Prot_kinase_dom"/>
</dbReference>
<dbReference type="Gene3D" id="3.60.40.10">
    <property type="entry name" value="PPM-type phosphatase domain"/>
    <property type="match status" value="1"/>
</dbReference>
<dbReference type="EMBL" id="JAMXFF010000013">
    <property type="protein sequence ID" value="MCT7966751.1"/>
    <property type="molecule type" value="Genomic_DNA"/>
</dbReference>
<dbReference type="SUPFAM" id="SSF55781">
    <property type="entry name" value="GAF domain-like"/>
    <property type="match status" value="1"/>
</dbReference>
<dbReference type="InterPro" id="IPR041664">
    <property type="entry name" value="AAA_16"/>
</dbReference>
<evidence type="ECO:0000259" key="2">
    <source>
        <dbReference type="PROSITE" id="PS50011"/>
    </source>
</evidence>
<accession>A0ABT2MS62</accession>
<reference evidence="3 4" key="1">
    <citation type="journal article" date="2022" name="Front. Microbiol.">
        <title>High genomic differentiation and limited gene flow indicate recent cryptic speciation within the genus Laspinema (cyanobacteria).</title>
        <authorList>
            <person name="Stanojkovic A."/>
            <person name="Skoupy S."/>
            <person name="Skaloud P."/>
            <person name="Dvorak P."/>
        </authorList>
    </citation>
    <scope>NUCLEOTIDE SEQUENCE [LARGE SCALE GENOMIC DNA]</scope>
    <source>
        <strain evidence="3 4">D2a</strain>
    </source>
</reference>
<dbReference type="InterPro" id="IPR011009">
    <property type="entry name" value="Kinase-like_dom_sf"/>
</dbReference>
<comment type="caution">
    <text evidence="3">The sequence shown here is derived from an EMBL/GenBank/DDBJ whole genome shotgun (WGS) entry which is preliminary data.</text>
</comment>
<dbReference type="Pfam" id="PF00069">
    <property type="entry name" value="Pkinase"/>
    <property type="match status" value="1"/>
</dbReference>
<dbReference type="SMART" id="SM00065">
    <property type="entry name" value="GAF"/>
    <property type="match status" value="1"/>
</dbReference>
<dbReference type="PROSITE" id="PS50011">
    <property type="entry name" value="PROTEIN_KINASE_DOM"/>
    <property type="match status" value="1"/>
</dbReference>
<dbReference type="Pfam" id="PF01590">
    <property type="entry name" value="GAF"/>
    <property type="match status" value="1"/>
</dbReference>
<dbReference type="Proteomes" id="UP001525890">
    <property type="component" value="Unassembled WGS sequence"/>
</dbReference>
<evidence type="ECO:0000256" key="1">
    <source>
        <dbReference type="SAM" id="Coils"/>
    </source>
</evidence>
<dbReference type="InterPro" id="IPR001932">
    <property type="entry name" value="PPM-type_phosphatase-like_dom"/>
</dbReference>
<dbReference type="SMART" id="SM00331">
    <property type="entry name" value="PP2C_SIG"/>
    <property type="match status" value="1"/>
</dbReference>
<sequence>MAIAILDYQIGELLHESSNSRIYRAVGLSDNQPVILKLLNQAYPSPEKIAQFQREYETTRSLNFPGIINAYRLEKSDRQWVMVMEDFGGVSLKTIIQNQPLTLSQFLPLAIDIAEILDYVHQQQIIHKDINPSNIVFNPNTQELKLIDFGISTQLSRENPTFRNPNLLEGTLPYIAPEQTGRMNRSVDYRSDFYSLGATFYELLTGRVPFPSDDPLALVHSHLAQQAIPPHQLNPEIPEAISHIILKLMSKNAEDRYQSAYGLKRDLEDCLRQWQTTEQIQSFPLATQDSSDRFQLPQKLYGRQQEIAELLSGFERVCSGGQTELMLVAGYSGIGKSALVQEVYKPITRQRGYFISGKFDQLQRDIPYASLVQAFRSLILQLLTESATQIATWRENLLTALGPNAQIIIDVIPELKTIIGEQTDVPELPGMEAENRFKLVFQNFIQVFTQAEHPLVVFLDDLQWSDNASLKLLALLMTTPASQYLYLIGAYRDNEVSSAHPLMLTLEELQKNQATVNQIFLTPLSLSDVTQLVADTLNASQEIAQPLAELVEVKTKGNPFFVNQFLSSLYKNKVLNFESSRRCWQWDIHQIAAQNITDNVVDLMVKQVQKLPETTQTCLKLAACMGYRFDLETLALVSQKSRSETAAALWEAISETLILPLGDDYKLMELDIPEIAQGITVEYKFAHDRIQQAAYSLIPETDKQAVHLQIGQLFLENIPLENREQNIFDIVHQLNLGREAIVEVSLQQELVSLNERAGKKAKASAAFKSALRYFQTAIELLPQNSWEEQYDFTLALYLEAVEAALFSASYALMEEFSEVILQQAITVLDTVKVYELKIQGYVSQNQLGEAKKSGLEILERLGMPLPEQPTPSDIGQAMTETRATWAGKRISDLIDMPPMLDPYKLAASRVFVSLATVAAVGFPEIYPLILLRMAGLFLQYGNTSQAPGGYGAYGILLCGVENDLKSGYEFGLLSLNLQNRLNTKEIETKTLHIFNTFIRHWKEPVRNSIKSFLQAYQSGLETGDILYGGWGLWMYCVHSFWAGEELLQVNAAISTYSDEIIKLKQAIALRWMESFRQSVFKLLTPTEEPWTLNSDTFDESSQLLSYQQAGDRIALCLSYLNKIMLCYLFERFPEAAENVALGEEYVGMAIAMHTVPLFHFYDSLTHLALYPDAPEPEQQRILEKVTANQEKMQLWAQHAPMNYLHKYYLVEAERARVLCNPSDARDYYDRAISLAKEHEYLNEEALAYELAARFYIARNIPHLARFYLQEAHYAYQRWGATAKVQHLETRYPQLLELRTSTSSKLSTTSTSGSSSGETLDIATVLKASQAISSEIQLNKLLAQLLTLAIENAGAQKGVLILSDNNQLKIEAAKLPDGEVQILESLPLETGNFVPPAIINYVARTQENVILANATEEGIFTSEPYILQQQTQSLLCAAIVNQGKLIGILYLENNLATGAFTQERIELLQVISAQAAISLENAQLYRTLEDKVIERTAQLAEANEEISALNELLKSDNLRMSAELDVTRQLQQKMLPNPEELQAIPGLEIAGFMEPADEIGGDYYDVLNHEGHIKIGIGDVTGHGLEAGMVMVMVQTAVRTLLVNDEKDYVKFLNTINRMIHDNVKRMRTDKNLTLALLDYADGVLRITGQHEEVLVVRGTGEIERLDTVDLGFPVGLELDISDFITQAEVELNPGDGVVLYTDGIPEAENMAGEFYGMDRLCEVVSQYWQESAEGIRELVIQDVREFIGEQKVFDDITLVVMKQR</sequence>
<proteinExistence type="predicted"/>
<feature type="domain" description="Protein kinase" evidence="2">
    <location>
        <begin position="8"/>
        <end position="271"/>
    </location>
</feature>
<dbReference type="Gene3D" id="3.30.200.20">
    <property type="entry name" value="Phosphorylase Kinase, domain 1"/>
    <property type="match status" value="1"/>
</dbReference>
<protein>
    <submittedName>
        <fullName evidence="3">AAA family ATPase</fullName>
    </submittedName>
</protein>
<dbReference type="PANTHER" id="PTHR43642">
    <property type="entry name" value="HYBRID SIGNAL TRANSDUCTION HISTIDINE KINASE G"/>
    <property type="match status" value="1"/>
</dbReference>
<dbReference type="InterPro" id="IPR029016">
    <property type="entry name" value="GAF-like_dom_sf"/>
</dbReference>
<dbReference type="Gene3D" id="1.10.510.10">
    <property type="entry name" value="Transferase(Phosphotransferase) domain 1"/>
    <property type="match status" value="1"/>
</dbReference>
<dbReference type="Pfam" id="PF13191">
    <property type="entry name" value="AAA_16"/>
    <property type="match status" value="1"/>
</dbReference>
<feature type="coiled-coil region" evidence="1">
    <location>
        <begin position="1484"/>
        <end position="1518"/>
    </location>
</feature>
<dbReference type="Gene3D" id="3.40.50.300">
    <property type="entry name" value="P-loop containing nucleotide triphosphate hydrolases"/>
    <property type="match status" value="1"/>
</dbReference>
<dbReference type="RefSeq" id="WP_368006383.1">
    <property type="nucleotide sequence ID" value="NZ_JAMXFF010000013.1"/>
</dbReference>
<dbReference type="SUPFAM" id="SSF52540">
    <property type="entry name" value="P-loop containing nucleoside triphosphate hydrolases"/>
    <property type="match status" value="1"/>
</dbReference>
<gene>
    <name evidence="3" type="ORF">NG799_10445</name>
</gene>
<dbReference type="CDD" id="cd14014">
    <property type="entry name" value="STKc_PknB_like"/>
    <property type="match status" value="1"/>
</dbReference>
<keyword evidence="1" id="KW-0175">Coiled coil</keyword>
<organism evidence="3 4">
    <name type="scientific">Laspinema palackyanum D2a</name>
    <dbReference type="NCBI Taxonomy" id="2953684"/>
    <lineage>
        <taxon>Bacteria</taxon>
        <taxon>Bacillati</taxon>
        <taxon>Cyanobacteriota</taxon>
        <taxon>Cyanophyceae</taxon>
        <taxon>Oscillatoriophycideae</taxon>
        <taxon>Oscillatoriales</taxon>
        <taxon>Laspinemataceae</taxon>
        <taxon>Laspinema</taxon>
        <taxon>Laspinema palackyanum</taxon>
    </lineage>
</organism>
<dbReference type="SUPFAM" id="SSF56112">
    <property type="entry name" value="Protein kinase-like (PK-like)"/>
    <property type="match status" value="1"/>
</dbReference>
<evidence type="ECO:0000313" key="4">
    <source>
        <dbReference type="Proteomes" id="UP001525890"/>
    </source>
</evidence>
<dbReference type="PANTHER" id="PTHR43642:SF1">
    <property type="entry name" value="HYBRID SIGNAL TRANSDUCTION HISTIDINE KINASE G"/>
    <property type="match status" value="1"/>
</dbReference>
<dbReference type="InterPro" id="IPR053159">
    <property type="entry name" value="Hybrid_Histidine_Kinase"/>
</dbReference>
<dbReference type="InterPro" id="IPR036457">
    <property type="entry name" value="PPM-type-like_dom_sf"/>
</dbReference>
<dbReference type="Pfam" id="PF07228">
    <property type="entry name" value="SpoIIE"/>
    <property type="match status" value="1"/>
</dbReference>
<name>A0ABT2MS62_9CYAN</name>